<evidence type="ECO:0000256" key="9">
    <source>
        <dbReference type="ARBA" id="ARBA00023187"/>
    </source>
</evidence>
<dbReference type="InParanoid" id="B3RVJ1"/>
<dbReference type="InterPro" id="IPR034181">
    <property type="entry name" value="Cwc2_RRM"/>
</dbReference>
<gene>
    <name evidence="17" type="ORF">TRIADDRAFT_55671</name>
</gene>
<evidence type="ECO:0000313" key="17">
    <source>
        <dbReference type="EMBL" id="EDV25509.1"/>
    </source>
</evidence>
<dbReference type="RefSeq" id="XP_002111542.1">
    <property type="nucleotide sequence ID" value="XM_002111506.1"/>
</dbReference>
<dbReference type="Proteomes" id="UP000009022">
    <property type="component" value="Unassembled WGS sequence"/>
</dbReference>
<dbReference type="GO" id="GO:0071006">
    <property type="term" value="C:U2-type catalytic step 1 spliceosome"/>
    <property type="evidence" value="ECO:0000318"/>
    <property type="project" value="GO_Central"/>
</dbReference>
<dbReference type="PANTHER" id="PTHR14089:SF2">
    <property type="entry name" value="PRE-MRNA-SPLICING FACTOR CWC2"/>
    <property type="match status" value="1"/>
</dbReference>
<evidence type="ECO:0000256" key="4">
    <source>
        <dbReference type="ARBA" id="ARBA00022723"/>
    </source>
</evidence>
<dbReference type="InterPro" id="IPR036020">
    <property type="entry name" value="WW_dom_sf"/>
</dbReference>
<accession>B3RVJ1</accession>
<dbReference type="Gene3D" id="3.30.70.330">
    <property type="match status" value="1"/>
</dbReference>
<dbReference type="EMBL" id="DS985244">
    <property type="protein sequence ID" value="EDV25509.1"/>
    <property type="molecule type" value="Genomic_DNA"/>
</dbReference>
<feature type="domain" description="C3H1-type" evidence="16">
    <location>
        <begin position="192"/>
        <end position="213"/>
    </location>
</feature>
<dbReference type="InterPro" id="IPR032297">
    <property type="entry name" value="Torus"/>
</dbReference>
<comment type="similarity">
    <text evidence="2">Belongs to the RRM CWC2 family.</text>
</comment>
<dbReference type="FunFam" id="2.20.70.10:FF:000160">
    <property type="entry name" value="Pre-mRNA-splicing factor cwc2"/>
    <property type="match status" value="1"/>
</dbReference>
<feature type="compositionally biased region" description="Low complexity" evidence="13">
    <location>
        <begin position="86"/>
        <end position="96"/>
    </location>
</feature>
<keyword evidence="8 11" id="KW-0694">RNA-binding</keyword>
<dbReference type="InterPro" id="IPR039171">
    <property type="entry name" value="Cwc2/Slt11"/>
</dbReference>
<dbReference type="FunFam" id="3.30.70.330:FF:000502">
    <property type="entry name" value="Pre-mRNA-splicing factor cwc2, putative"/>
    <property type="match status" value="1"/>
</dbReference>
<dbReference type="SUPFAM" id="SSF54928">
    <property type="entry name" value="RNA-binding domain, RBD"/>
    <property type="match status" value="1"/>
</dbReference>
<name>B3RVJ1_TRIAD</name>
<dbReference type="PANTHER" id="PTHR14089">
    <property type="entry name" value="PRE-MRNA-SPLICING FACTOR RBM22"/>
    <property type="match status" value="1"/>
</dbReference>
<dbReference type="AlphaFoldDB" id="B3RVJ1"/>
<dbReference type="PROSITE" id="PS50103">
    <property type="entry name" value="ZF_C3H1"/>
    <property type="match status" value="1"/>
</dbReference>
<dbReference type="PROSITE" id="PS01159">
    <property type="entry name" value="WW_DOMAIN_1"/>
    <property type="match status" value="1"/>
</dbReference>
<evidence type="ECO:0000256" key="7">
    <source>
        <dbReference type="ARBA" id="ARBA00022833"/>
    </source>
</evidence>
<dbReference type="CDD" id="cd00201">
    <property type="entry name" value="WW"/>
    <property type="match status" value="1"/>
</dbReference>
<dbReference type="GO" id="GO:0006397">
    <property type="term" value="P:mRNA processing"/>
    <property type="evidence" value="ECO:0007669"/>
    <property type="project" value="UniProtKB-KW"/>
</dbReference>
<evidence type="ECO:0000259" key="16">
    <source>
        <dbReference type="PROSITE" id="PS50103"/>
    </source>
</evidence>
<dbReference type="GO" id="GO:0071007">
    <property type="term" value="C:U2-type catalytic step 2 spliceosome"/>
    <property type="evidence" value="ECO:0000318"/>
    <property type="project" value="GO_Central"/>
</dbReference>
<dbReference type="GO" id="GO:0017070">
    <property type="term" value="F:U6 snRNA binding"/>
    <property type="evidence" value="ECO:0000318"/>
    <property type="project" value="GO_Central"/>
</dbReference>
<dbReference type="eggNOG" id="KOG0118">
    <property type="taxonomic scope" value="Eukaryota"/>
</dbReference>
<organism evidence="17 18">
    <name type="scientific">Trichoplax adhaerens</name>
    <name type="common">Trichoplax reptans</name>
    <dbReference type="NCBI Taxonomy" id="10228"/>
    <lineage>
        <taxon>Eukaryota</taxon>
        <taxon>Metazoa</taxon>
        <taxon>Placozoa</taxon>
        <taxon>Uniplacotomia</taxon>
        <taxon>Trichoplacea</taxon>
        <taxon>Trichoplacidae</taxon>
        <taxon>Trichoplax</taxon>
    </lineage>
</organism>
<dbReference type="Pfam" id="PF00397">
    <property type="entry name" value="WW"/>
    <property type="match status" value="1"/>
</dbReference>
<keyword evidence="6 12" id="KW-0863">Zinc-finger</keyword>
<feature type="zinc finger region" description="C3H1-type" evidence="12">
    <location>
        <begin position="192"/>
        <end position="213"/>
    </location>
</feature>
<keyword evidence="9" id="KW-0508">mRNA splicing</keyword>
<sequence length="441" mass="52088">MADNNQDQEKIQVDTTIPSQDSIDNHSYDQSEYWNYYAQYYSQYYQQRGDWMAIYDQNNQKYYYHNTSTKATQWDKPAEWDSTTETNPITDGNNTNITTDHAVINPKQRSVDDLVKIWLKRPARKQVEEQQKVHWRPEGAQEYNIWYDRWVGELWKGEKHGGPATTRCVLKRDAGYTKANLMDNRESRHYWCIYFARGCCHLGSECTYYHTIPLENDNRKIDLAHDVFGRERFRSHRDDMGGIGSFDKETRTLYVGGLHHRDNQESILEEEFGEWGEIEDVRYIPKLHVAFVRYRYRLTAEFAKAAMADQKFNDQEVLNVRWAHDDPNPKARVRVAQERQDKFLTASRERDLTSDGEPSVKRLRSDDIIGYYPNTDAQYIKQQAEPGPKTKEEIEQENLLSRVQENYSRLDRIFQKIQNHQVSSSDSGNSLAQTADPYRRK</sequence>
<evidence type="ECO:0000256" key="12">
    <source>
        <dbReference type="PROSITE-ProRule" id="PRU00723"/>
    </source>
</evidence>
<feature type="compositionally biased region" description="Polar residues" evidence="13">
    <location>
        <begin position="13"/>
        <end position="22"/>
    </location>
</feature>
<dbReference type="InterPro" id="IPR012677">
    <property type="entry name" value="Nucleotide-bd_a/b_plait_sf"/>
</dbReference>
<dbReference type="InterPro" id="IPR001202">
    <property type="entry name" value="WW_dom"/>
</dbReference>
<dbReference type="OMA" id="IHRKSIC"/>
<evidence type="ECO:0000256" key="6">
    <source>
        <dbReference type="ARBA" id="ARBA00022771"/>
    </source>
</evidence>
<dbReference type="SMART" id="SM00360">
    <property type="entry name" value="RRM"/>
    <property type="match status" value="1"/>
</dbReference>
<evidence type="ECO:0000259" key="15">
    <source>
        <dbReference type="PROSITE" id="PS50102"/>
    </source>
</evidence>
<comment type="subcellular location">
    <subcellularLocation>
        <location evidence="1">Nucleus</location>
    </subcellularLocation>
</comment>
<proteinExistence type="inferred from homology"/>
<dbReference type="GO" id="GO:0036002">
    <property type="term" value="F:pre-mRNA binding"/>
    <property type="evidence" value="ECO:0000318"/>
    <property type="project" value="GO_Central"/>
</dbReference>
<keyword evidence="18" id="KW-1185">Reference proteome</keyword>
<evidence type="ECO:0000256" key="2">
    <source>
        <dbReference type="ARBA" id="ARBA00008024"/>
    </source>
</evidence>
<dbReference type="PhylomeDB" id="B3RVJ1"/>
<dbReference type="SUPFAM" id="SSF51045">
    <property type="entry name" value="WW domain"/>
    <property type="match status" value="1"/>
</dbReference>
<dbReference type="SMART" id="SM00456">
    <property type="entry name" value="WW"/>
    <property type="match status" value="1"/>
</dbReference>
<evidence type="ECO:0000256" key="8">
    <source>
        <dbReference type="ARBA" id="ARBA00022884"/>
    </source>
</evidence>
<keyword evidence="7 12" id="KW-0862">Zinc</keyword>
<dbReference type="GO" id="GO:0008380">
    <property type="term" value="P:RNA splicing"/>
    <property type="evidence" value="ECO:0007669"/>
    <property type="project" value="UniProtKB-KW"/>
</dbReference>
<dbReference type="OrthoDB" id="10251848at2759"/>
<feature type="compositionally biased region" description="Polar residues" evidence="13">
    <location>
        <begin position="419"/>
        <end position="433"/>
    </location>
</feature>
<dbReference type="GeneID" id="6753251"/>
<protein>
    <submittedName>
        <fullName evidence="17">Uncharacterized protein</fullName>
    </submittedName>
</protein>
<dbReference type="Pfam" id="PF16131">
    <property type="entry name" value="Torus"/>
    <property type="match status" value="1"/>
</dbReference>
<evidence type="ECO:0000256" key="1">
    <source>
        <dbReference type="ARBA" id="ARBA00004123"/>
    </source>
</evidence>
<evidence type="ECO:0000256" key="5">
    <source>
        <dbReference type="ARBA" id="ARBA00022728"/>
    </source>
</evidence>
<evidence type="ECO:0000256" key="13">
    <source>
        <dbReference type="SAM" id="MobiDB-lite"/>
    </source>
</evidence>
<dbReference type="InterPro" id="IPR035979">
    <property type="entry name" value="RBD_domain_sf"/>
</dbReference>
<feature type="region of interest" description="Disordered" evidence="13">
    <location>
        <begin position="1"/>
        <end position="24"/>
    </location>
</feature>
<dbReference type="Gene3D" id="2.20.70.10">
    <property type="match status" value="1"/>
</dbReference>
<dbReference type="STRING" id="10228.B3RVJ1"/>
<keyword evidence="3" id="KW-0507">mRNA processing</keyword>
<dbReference type="InterPro" id="IPR000504">
    <property type="entry name" value="RRM_dom"/>
</dbReference>
<feature type="domain" description="WW" evidence="14">
    <location>
        <begin position="51"/>
        <end position="79"/>
    </location>
</feature>
<dbReference type="CDD" id="cd12360">
    <property type="entry name" value="RRM_cwf2"/>
    <property type="match status" value="1"/>
</dbReference>
<keyword evidence="4 12" id="KW-0479">Metal-binding</keyword>
<dbReference type="GO" id="GO:0008270">
    <property type="term" value="F:zinc ion binding"/>
    <property type="evidence" value="ECO:0007669"/>
    <property type="project" value="UniProtKB-KW"/>
</dbReference>
<evidence type="ECO:0000313" key="18">
    <source>
        <dbReference type="Proteomes" id="UP000009022"/>
    </source>
</evidence>
<dbReference type="PROSITE" id="PS50102">
    <property type="entry name" value="RRM"/>
    <property type="match status" value="1"/>
</dbReference>
<keyword evidence="10" id="KW-0539">Nucleus</keyword>
<keyword evidence="5" id="KW-0747">Spliceosome</keyword>
<evidence type="ECO:0000259" key="14">
    <source>
        <dbReference type="PROSITE" id="PS50020"/>
    </source>
</evidence>
<feature type="domain" description="RRM" evidence="15">
    <location>
        <begin position="251"/>
        <end position="325"/>
    </location>
</feature>
<dbReference type="GO" id="GO:0000974">
    <property type="term" value="C:Prp19 complex"/>
    <property type="evidence" value="ECO:0000318"/>
    <property type="project" value="GO_Central"/>
</dbReference>
<feature type="region of interest" description="Disordered" evidence="13">
    <location>
        <begin position="76"/>
        <end position="96"/>
    </location>
</feature>
<reference evidence="17 18" key="1">
    <citation type="journal article" date="2008" name="Nature">
        <title>The Trichoplax genome and the nature of placozoans.</title>
        <authorList>
            <person name="Srivastava M."/>
            <person name="Begovic E."/>
            <person name="Chapman J."/>
            <person name="Putnam N.H."/>
            <person name="Hellsten U."/>
            <person name="Kawashima T."/>
            <person name="Kuo A."/>
            <person name="Mitros T."/>
            <person name="Salamov A."/>
            <person name="Carpenter M.L."/>
            <person name="Signorovitch A.Y."/>
            <person name="Moreno M.A."/>
            <person name="Kamm K."/>
            <person name="Grimwood J."/>
            <person name="Schmutz J."/>
            <person name="Shapiro H."/>
            <person name="Grigoriev I.V."/>
            <person name="Buss L.W."/>
            <person name="Schierwater B."/>
            <person name="Dellaporta S.L."/>
            <person name="Rokhsar D.S."/>
        </authorList>
    </citation>
    <scope>NUCLEOTIDE SEQUENCE [LARGE SCALE GENOMIC DNA]</scope>
    <source>
        <strain evidence="17 18">Grell-BS-1999</strain>
    </source>
</reference>
<dbReference type="Pfam" id="PF00076">
    <property type="entry name" value="RRM_1"/>
    <property type="match status" value="1"/>
</dbReference>
<dbReference type="KEGG" id="tad:TRIADDRAFT_55671"/>
<evidence type="ECO:0000256" key="3">
    <source>
        <dbReference type="ARBA" id="ARBA00022664"/>
    </source>
</evidence>
<dbReference type="HOGENOM" id="CLU_621630_0_0_1"/>
<evidence type="ECO:0000256" key="10">
    <source>
        <dbReference type="ARBA" id="ARBA00023242"/>
    </source>
</evidence>
<evidence type="ECO:0000256" key="11">
    <source>
        <dbReference type="PROSITE-ProRule" id="PRU00176"/>
    </source>
</evidence>
<dbReference type="CTD" id="6753251"/>
<feature type="region of interest" description="Disordered" evidence="13">
    <location>
        <begin position="419"/>
        <end position="441"/>
    </location>
</feature>
<dbReference type="PROSITE" id="PS50020">
    <property type="entry name" value="WW_DOMAIN_2"/>
    <property type="match status" value="1"/>
</dbReference>
<dbReference type="InterPro" id="IPR000571">
    <property type="entry name" value="Znf_CCCH"/>
</dbReference>